<dbReference type="CDD" id="cd09859">
    <property type="entry name" value="PIN_53EXO"/>
    <property type="match status" value="1"/>
</dbReference>
<dbReference type="InterPro" id="IPR043502">
    <property type="entry name" value="DNA/RNA_pol_sf"/>
</dbReference>
<organism evidence="20 21">
    <name type="scientific">Candidatus Trichorickettsia mobilis</name>
    <dbReference type="NCBI Taxonomy" id="1346319"/>
    <lineage>
        <taxon>Bacteria</taxon>
        <taxon>Pseudomonadati</taxon>
        <taxon>Pseudomonadota</taxon>
        <taxon>Alphaproteobacteria</taxon>
        <taxon>Rickettsiales</taxon>
        <taxon>Rickettsiaceae</taxon>
        <taxon>Rickettsieae</taxon>
        <taxon>Candidatus Trichorickettsia</taxon>
    </lineage>
</organism>
<sequence length="873" mass="98880">MTDKNTLLIIDGYGFVFRAYHVQPPLTAPDGSPVGAVYGFTSMLMKILHDFKPTFAVIVFDSGDKNFRHQIYDQYKAHRPPIAEELITQLPIMRTAARSLNFSVIEKSGYEADDVIATIATKATEQQQNAVIISSDKDLLQLMSDHIKIYDPIKNKYISSNDVVEKFGVTPDRLREVMALIGDKSDNIPGIPGIGPKTAATLIQQFGSCAAMLNSTEQINNIKQRAVIEASKAKALISWQLVGLDHNVDIAIDSEKFKWSPPNVNQLSDFLVSYGFKSLYKRAEGLFQIKINDNKLVDVDTVVIQEIFTKEELVPILHSAEDTGFLSIYVIEYQNQPAALVLSIKSDKSYIISLYHGSKAENLFEPIADNDWFVPIIAPYLENKAIKKITVNIKLLYSLFTVINSYEDIELMQYVLSAGAVKQDIFETAKQHLKLTDIINDSAKIVTKFHDNYQQLINELRNNHILQLYNNIDLPLSKIIYQMERNGIKVDLSYLQQLSSEFATEISSLEQEIFNLSGVKFNISSTKQLGTVLFEKMQLPFSKISAKSKNYVTDVEVLEVLSEHGYVIADLLLRWRLLSKLKNTYTDGLQSHINPVNHRIHTTFLQTSTTTARLSSQNPNLQNIPIRSKEGNKIRTVFIAEPEHKLISADYSQIELRILSHVANVAKLKQAFMNGLDIHSLTACNIFKLNQSQLTSEHRRKAKAINFGIIYGISAFGLAKQLNITSKEATEYMHSYFAEYTEIQEYMENTKIYARKYGYVKNLFDRKCFIPSINDKNSNIRQFSERAAINAPIQGTSADIIRIAMININKEISRQRLQAKLILQIHDELLFEVPQHEVAIVLPTLKNIMEQASPLSVPTIVEVKAGDNWMEIH</sequence>
<comment type="subunit">
    <text evidence="3">Single-chain monomer with multiple functions.</text>
</comment>
<dbReference type="InterPro" id="IPR029060">
    <property type="entry name" value="PIN-like_dom_sf"/>
</dbReference>
<comment type="function">
    <text evidence="1 17">In addition to polymerase activity, this DNA polymerase exhibits 5'-3' exonuclease activity.</text>
</comment>
<evidence type="ECO:0000256" key="12">
    <source>
        <dbReference type="ARBA" id="ARBA00022932"/>
    </source>
</evidence>
<evidence type="ECO:0000256" key="3">
    <source>
        <dbReference type="ARBA" id="ARBA00011541"/>
    </source>
</evidence>
<keyword evidence="12 17" id="KW-0239">DNA-directed DNA polymerase</keyword>
<evidence type="ECO:0000313" key="21">
    <source>
        <dbReference type="Proteomes" id="UP001326613"/>
    </source>
</evidence>
<evidence type="ECO:0000256" key="4">
    <source>
        <dbReference type="ARBA" id="ARBA00012417"/>
    </source>
</evidence>
<dbReference type="InterPro" id="IPR020045">
    <property type="entry name" value="DNA_polI_H3TH"/>
</dbReference>
<evidence type="ECO:0000256" key="1">
    <source>
        <dbReference type="ARBA" id="ARBA00002703"/>
    </source>
</evidence>
<dbReference type="InterPro" id="IPR002298">
    <property type="entry name" value="DNA_polymerase_A"/>
</dbReference>
<accession>A0ABZ0URB0</accession>
<dbReference type="InterPro" id="IPR002421">
    <property type="entry name" value="5-3_exonuclease"/>
</dbReference>
<dbReference type="PRINTS" id="PR00868">
    <property type="entry name" value="DNAPOLI"/>
</dbReference>
<evidence type="ECO:0000256" key="8">
    <source>
        <dbReference type="ARBA" id="ARBA00022705"/>
    </source>
</evidence>
<dbReference type="Gene3D" id="3.30.420.10">
    <property type="entry name" value="Ribonuclease H-like superfamily/Ribonuclease H"/>
    <property type="match status" value="1"/>
</dbReference>
<dbReference type="InterPro" id="IPR036279">
    <property type="entry name" value="5-3_exonuclease_C_sf"/>
</dbReference>
<dbReference type="SMART" id="SM00482">
    <property type="entry name" value="POLAc"/>
    <property type="match status" value="1"/>
</dbReference>
<dbReference type="Pfam" id="PF01367">
    <property type="entry name" value="5_3_exonuc"/>
    <property type="match status" value="1"/>
</dbReference>
<dbReference type="Gene3D" id="3.40.50.1010">
    <property type="entry name" value="5'-nuclease"/>
    <property type="match status" value="1"/>
</dbReference>
<dbReference type="InterPro" id="IPR020046">
    <property type="entry name" value="5-3_exonucl_a-hlix_arch_N"/>
</dbReference>
<evidence type="ECO:0000256" key="14">
    <source>
        <dbReference type="ARBA" id="ARBA00023204"/>
    </source>
</evidence>
<dbReference type="Proteomes" id="UP001326613">
    <property type="component" value="Chromosome"/>
</dbReference>
<comment type="catalytic activity">
    <reaction evidence="15 17">
        <text>DNA(n) + a 2'-deoxyribonucleoside 5'-triphosphate = DNA(n+1) + diphosphate</text>
        <dbReference type="Rhea" id="RHEA:22508"/>
        <dbReference type="Rhea" id="RHEA-COMP:17339"/>
        <dbReference type="Rhea" id="RHEA-COMP:17340"/>
        <dbReference type="ChEBI" id="CHEBI:33019"/>
        <dbReference type="ChEBI" id="CHEBI:61560"/>
        <dbReference type="ChEBI" id="CHEBI:173112"/>
        <dbReference type="EC" id="2.7.7.7"/>
    </reaction>
</comment>
<dbReference type="SUPFAM" id="SSF56672">
    <property type="entry name" value="DNA/RNA polymerases"/>
    <property type="match status" value="1"/>
</dbReference>
<evidence type="ECO:0000256" key="7">
    <source>
        <dbReference type="ARBA" id="ARBA00022695"/>
    </source>
</evidence>
<name>A0ABZ0URB0_9RICK</name>
<dbReference type="InterPro" id="IPR019760">
    <property type="entry name" value="DNA-dir_DNA_pol_A_CS"/>
</dbReference>
<keyword evidence="7 17" id="KW-0548">Nucleotidyltransferase</keyword>
<dbReference type="NCBIfam" id="TIGR00593">
    <property type="entry name" value="pola"/>
    <property type="match status" value="1"/>
</dbReference>
<evidence type="ECO:0000259" key="18">
    <source>
        <dbReference type="SMART" id="SM00475"/>
    </source>
</evidence>
<dbReference type="Gene3D" id="1.20.1060.10">
    <property type="entry name" value="Taq DNA Polymerase, Chain T, domain 4"/>
    <property type="match status" value="1"/>
</dbReference>
<dbReference type="InterPro" id="IPR018320">
    <property type="entry name" value="DNA_polymerase_1"/>
</dbReference>
<keyword evidence="10 17" id="KW-0227">DNA damage</keyword>
<dbReference type="InterPro" id="IPR008918">
    <property type="entry name" value="HhH2"/>
</dbReference>
<dbReference type="PROSITE" id="PS00447">
    <property type="entry name" value="DNA_POLYMERASE_A"/>
    <property type="match status" value="1"/>
</dbReference>
<dbReference type="InterPro" id="IPR036397">
    <property type="entry name" value="RNaseH_sf"/>
</dbReference>
<keyword evidence="13 17" id="KW-0238">DNA-binding</keyword>
<keyword evidence="6 17" id="KW-0808">Transferase</keyword>
<evidence type="ECO:0000256" key="9">
    <source>
        <dbReference type="ARBA" id="ARBA00022722"/>
    </source>
</evidence>
<feature type="domain" description="5'-3' exonuclease" evidence="18">
    <location>
        <begin position="3"/>
        <end position="260"/>
    </location>
</feature>
<evidence type="ECO:0000256" key="2">
    <source>
        <dbReference type="ARBA" id="ARBA00007705"/>
    </source>
</evidence>
<dbReference type="RefSeq" id="WP_323738428.1">
    <property type="nucleotide sequence ID" value="NZ_CP112932.1"/>
</dbReference>
<evidence type="ECO:0000256" key="13">
    <source>
        <dbReference type="ARBA" id="ARBA00023125"/>
    </source>
</evidence>
<dbReference type="Pfam" id="PF00476">
    <property type="entry name" value="DNA_pol_A"/>
    <property type="match status" value="1"/>
</dbReference>
<dbReference type="Pfam" id="PF02739">
    <property type="entry name" value="5_3_exonuc_N"/>
    <property type="match status" value="1"/>
</dbReference>
<evidence type="ECO:0000256" key="15">
    <source>
        <dbReference type="ARBA" id="ARBA00049244"/>
    </source>
</evidence>
<reference evidence="20 21" key="1">
    <citation type="submission" date="2022-10" db="EMBL/GenBank/DDBJ databases">
        <title>Host association and intracellularity evolved multiple times independently in the Rickettsiales.</title>
        <authorList>
            <person name="Castelli M."/>
            <person name="Nardi T."/>
            <person name="Gammuto L."/>
            <person name="Bellinzona G."/>
            <person name="Sabaneyeva E."/>
            <person name="Potekhin A."/>
            <person name="Serra V."/>
            <person name="Petroni G."/>
            <person name="Sassera D."/>
        </authorList>
    </citation>
    <scope>NUCLEOTIDE SEQUENCE [LARGE SCALE GENOMIC DNA]</scope>
    <source>
        <strain evidence="20 21">Kr 154-4</strain>
    </source>
</reference>
<dbReference type="SUPFAM" id="SSF53098">
    <property type="entry name" value="Ribonuclease H-like"/>
    <property type="match status" value="1"/>
</dbReference>
<dbReference type="InterPro" id="IPR001098">
    <property type="entry name" value="DNA-dir_DNA_pol_A_palm_dom"/>
</dbReference>
<evidence type="ECO:0000256" key="11">
    <source>
        <dbReference type="ARBA" id="ARBA00022839"/>
    </source>
</evidence>
<dbReference type="CDD" id="cd08637">
    <property type="entry name" value="DNA_pol_A_pol_I_C"/>
    <property type="match status" value="1"/>
</dbReference>
<dbReference type="PANTHER" id="PTHR10133">
    <property type="entry name" value="DNA POLYMERASE I"/>
    <property type="match status" value="1"/>
</dbReference>
<keyword evidence="11 17" id="KW-0269">Exonuclease</keyword>
<dbReference type="Gene3D" id="1.10.150.20">
    <property type="entry name" value="5' to 3' exonuclease, C-terminal subdomain"/>
    <property type="match status" value="2"/>
</dbReference>
<proteinExistence type="inferred from homology"/>
<dbReference type="CDD" id="cd09898">
    <property type="entry name" value="H3TH_53EXO"/>
    <property type="match status" value="1"/>
</dbReference>
<dbReference type="SMART" id="SM00475">
    <property type="entry name" value="53EXOc"/>
    <property type="match status" value="1"/>
</dbReference>
<keyword evidence="17" id="KW-0378">Hydrolase</keyword>
<dbReference type="EC" id="2.7.7.7" evidence="4 16"/>
<evidence type="ECO:0000259" key="19">
    <source>
        <dbReference type="SMART" id="SM00482"/>
    </source>
</evidence>
<protein>
    <recommendedName>
        <fullName evidence="5 16">DNA polymerase I</fullName>
        <ecNumber evidence="4 16">2.7.7.7</ecNumber>
    </recommendedName>
</protein>
<comment type="similarity">
    <text evidence="2 17">Belongs to the DNA polymerase type-A family.</text>
</comment>
<dbReference type="InterPro" id="IPR012337">
    <property type="entry name" value="RNaseH-like_sf"/>
</dbReference>
<evidence type="ECO:0000256" key="17">
    <source>
        <dbReference type="RuleBase" id="RU004460"/>
    </source>
</evidence>
<dbReference type="SUPFAM" id="SSF88723">
    <property type="entry name" value="PIN domain-like"/>
    <property type="match status" value="1"/>
</dbReference>
<keyword evidence="21" id="KW-1185">Reference proteome</keyword>
<dbReference type="PANTHER" id="PTHR10133:SF27">
    <property type="entry name" value="DNA POLYMERASE NU"/>
    <property type="match status" value="1"/>
</dbReference>
<evidence type="ECO:0000256" key="16">
    <source>
        <dbReference type="NCBIfam" id="TIGR00593"/>
    </source>
</evidence>
<keyword evidence="9" id="KW-0540">Nuclease</keyword>
<keyword evidence="8 17" id="KW-0235">DNA replication</keyword>
<gene>
    <name evidence="17" type="primary">polA</name>
    <name evidence="20" type="ORF">Trichorick_00223</name>
</gene>
<dbReference type="EMBL" id="CP112932">
    <property type="protein sequence ID" value="WPY00351.1"/>
    <property type="molecule type" value="Genomic_DNA"/>
</dbReference>
<evidence type="ECO:0000256" key="5">
    <source>
        <dbReference type="ARBA" id="ARBA00020311"/>
    </source>
</evidence>
<evidence type="ECO:0000256" key="10">
    <source>
        <dbReference type="ARBA" id="ARBA00022763"/>
    </source>
</evidence>
<dbReference type="NCBIfam" id="NF004397">
    <property type="entry name" value="PRK05755.1"/>
    <property type="match status" value="1"/>
</dbReference>
<dbReference type="Gene3D" id="3.30.70.370">
    <property type="match status" value="1"/>
</dbReference>
<dbReference type="SUPFAM" id="SSF47807">
    <property type="entry name" value="5' to 3' exonuclease, C-terminal subdomain"/>
    <property type="match status" value="1"/>
</dbReference>
<dbReference type="SMART" id="SM00279">
    <property type="entry name" value="HhH2"/>
    <property type="match status" value="1"/>
</dbReference>
<feature type="domain" description="DNA-directed DNA polymerase family A palm" evidence="19">
    <location>
        <begin position="631"/>
        <end position="837"/>
    </location>
</feature>
<evidence type="ECO:0000256" key="6">
    <source>
        <dbReference type="ARBA" id="ARBA00022679"/>
    </source>
</evidence>
<evidence type="ECO:0000313" key="20">
    <source>
        <dbReference type="EMBL" id="WPY00351.1"/>
    </source>
</evidence>
<keyword evidence="14 17" id="KW-0234">DNA repair</keyword>